<keyword evidence="3" id="KW-1185">Reference proteome</keyword>
<dbReference type="EMBL" id="JAFEKC020000020">
    <property type="protein sequence ID" value="KAK0508516.1"/>
    <property type="molecule type" value="Genomic_DNA"/>
</dbReference>
<dbReference type="AlphaFoldDB" id="A0AA39QU99"/>
<reference evidence="2" key="1">
    <citation type="submission" date="2023-03" db="EMBL/GenBank/DDBJ databases">
        <title>Complete genome of Cladonia borealis.</title>
        <authorList>
            <person name="Park H."/>
        </authorList>
    </citation>
    <scope>NUCLEOTIDE SEQUENCE</scope>
    <source>
        <strain evidence="2">ANT050790</strain>
    </source>
</reference>
<organism evidence="2 3">
    <name type="scientific">Cladonia borealis</name>
    <dbReference type="NCBI Taxonomy" id="184061"/>
    <lineage>
        <taxon>Eukaryota</taxon>
        <taxon>Fungi</taxon>
        <taxon>Dikarya</taxon>
        <taxon>Ascomycota</taxon>
        <taxon>Pezizomycotina</taxon>
        <taxon>Lecanoromycetes</taxon>
        <taxon>OSLEUM clade</taxon>
        <taxon>Lecanoromycetidae</taxon>
        <taxon>Lecanorales</taxon>
        <taxon>Lecanorineae</taxon>
        <taxon>Cladoniaceae</taxon>
        <taxon>Cladonia</taxon>
    </lineage>
</organism>
<name>A0AA39QU99_9LECA</name>
<evidence type="ECO:0000313" key="2">
    <source>
        <dbReference type="EMBL" id="KAK0508516.1"/>
    </source>
</evidence>
<evidence type="ECO:0000313" key="3">
    <source>
        <dbReference type="Proteomes" id="UP001166286"/>
    </source>
</evidence>
<comment type="caution">
    <text evidence="2">The sequence shown here is derived from an EMBL/GenBank/DDBJ whole genome shotgun (WGS) entry which is preliminary data.</text>
</comment>
<gene>
    <name evidence="2" type="ORF">JMJ35_008792</name>
</gene>
<feature type="region of interest" description="Disordered" evidence="1">
    <location>
        <begin position="119"/>
        <end position="141"/>
    </location>
</feature>
<dbReference type="Proteomes" id="UP001166286">
    <property type="component" value="Unassembled WGS sequence"/>
</dbReference>
<evidence type="ECO:0000256" key="1">
    <source>
        <dbReference type="SAM" id="MobiDB-lite"/>
    </source>
</evidence>
<sequence>MEDNSGAGEADKADEEGGFLIEIPLEVNAARVNDLGLFDRKASTPPPSTQFQHDSRQLLTHGSSLGSKLQARLKLVRFGVHTGSRACLIVLSVNFKPKSYTAVLRFRDAVIEVQVKPGKGDGTDVDVQKSNDSHSTSDAARKGPKFVAWHPEYLEGPAKTTLESFNISIDSSAIPPAFGGPAIGPNVGYSMSRERVKRRIIHGTIEDEMQRVLEWKLEENKTTGDGIPPACSFAFVVKLDMEEEEGFHIKMGIRAITVAGIPVVGKNTGAIYFPKGAFMNSLPTDVSVEKAWTSAIEGKISTSGAQEMDLAKVDLGLLTGAEEMLRK</sequence>
<accession>A0AA39QU99</accession>
<protein>
    <submittedName>
        <fullName evidence="2">Uncharacterized protein</fullName>
    </submittedName>
</protein>
<feature type="compositionally biased region" description="Basic and acidic residues" evidence="1">
    <location>
        <begin position="119"/>
        <end position="132"/>
    </location>
</feature>
<proteinExistence type="predicted"/>